<evidence type="ECO:0000313" key="1">
    <source>
        <dbReference type="EMBL" id="EOA99071.1"/>
    </source>
</evidence>
<protein>
    <submittedName>
        <fullName evidence="1">Uncharacterized protein</fullName>
    </submittedName>
</protein>
<reference evidence="2" key="1">
    <citation type="journal article" date="2013" name="Nat. Genet.">
        <title>The duck genome and transcriptome provide insight into an avian influenza virus reservoir species.</title>
        <authorList>
            <person name="Huang Y."/>
            <person name="Li Y."/>
            <person name="Burt D.W."/>
            <person name="Chen H."/>
            <person name="Zhang Y."/>
            <person name="Qian W."/>
            <person name="Kim H."/>
            <person name="Gan S."/>
            <person name="Zhao Y."/>
            <person name="Li J."/>
            <person name="Yi K."/>
            <person name="Feng H."/>
            <person name="Zhu P."/>
            <person name="Li B."/>
            <person name="Liu Q."/>
            <person name="Fairley S."/>
            <person name="Magor K.E."/>
            <person name="Du Z."/>
            <person name="Hu X."/>
            <person name="Goodman L."/>
            <person name="Tafer H."/>
            <person name="Vignal A."/>
            <person name="Lee T."/>
            <person name="Kim K.W."/>
            <person name="Sheng Z."/>
            <person name="An Y."/>
            <person name="Searle S."/>
            <person name="Herrero J."/>
            <person name="Groenen M.A."/>
            <person name="Crooijmans R.P."/>
            <person name="Faraut T."/>
            <person name="Cai Q."/>
            <person name="Webster R.G."/>
            <person name="Aldridge J.R."/>
            <person name="Warren W.C."/>
            <person name="Bartschat S."/>
            <person name="Kehr S."/>
            <person name="Marz M."/>
            <person name="Stadler P.F."/>
            <person name="Smith J."/>
            <person name="Kraus R.H."/>
            <person name="Zhao Y."/>
            <person name="Ren L."/>
            <person name="Fei J."/>
            <person name="Morisson M."/>
            <person name="Kaiser P."/>
            <person name="Griffin D.K."/>
            <person name="Rao M."/>
            <person name="Pitel F."/>
            <person name="Wang J."/>
            <person name="Li N."/>
        </authorList>
    </citation>
    <scope>NUCLEOTIDE SEQUENCE [LARGE SCALE GENOMIC DNA]</scope>
</reference>
<sequence length="280" mass="30983">MGSLARWRRLPSTLETAAAGTEPPSASVHWLEKSSWGCGRAWGSWGKSSPMLLAMETGRGQFVFSFATFLAARGVGSHFWVQEAACAGPYRSGKYTSEVLFPKILVLIPGISGLFASEEHGSGMWMFARNSMSCSSTEWAELSQNSISPTYIDYCISDLKQGHAPTSAEDVSCAVKKRCAENSATDCRVFFSTDKATKILFRMASPMVYFQSRDMEEKSFGHQKMHTGFAYVQHRLDFPYPRFVFLGGDSAYLVITKENTEYGKFFFVTGGAGTTKKIDE</sequence>
<organism evidence="1 2">
    <name type="scientific">Anas platyrhynchos</name>
    <name type="common">Mallard</name>
    <name type="synonym">Anas boschas</name>
    <dbReference type="NCBI Taxonomy" id="8839"/>
    <lineage>
        <taxon>Eukaryota</taxon>
        <taxon>Metazoa</taxon>
        <taxon>Chordata</taxon>
        <taxon>Craniata</taxon>
        <taxon>Vertebrata</taxon>
        <taxon>Euteleostomi</taxon>
        <taxon>Archelosauria</taxon>
        <taxon>Archosauria</taxon>
        <taxon>Dinosauria</taxon>
        <taxon>Saurischia</taxon>
        <taxon>Theropoda</taxon>
        <taxon>Coelurosauria</taxon>
        <taxon>Aves</taxon>
        <taxon>Neognathae</taxon>
        <taxon>Galloanserae</taxon>
        <taxon>Anseriformes</taxon>
        <taxon>Anatidae</taxon>
        <taxon>Anatinae</taxon>
        <taxon>Anas</taxon>
    </lineage>
</organism>
<keyword evidence="2" id="KW-1185">Reference proteome</keyword>
<proteinExistence type="predicted"/>
<dbReference type="EMBL" id="KB743383">
    <property type="protein sequence ID" value="EOA99071.1"/>
    <property type="molecule type" value="Genomic_DNA"/>
</dbReference>
<gene>
    <name evidence="1" type="ORF">Anapl_12088</name>
</gene>
<accession>R0JPJ2</accession>
<name>R0JPJ2_ANAPL</name>
<evidence type="ECO:0000313" key="2">
    <source>
        <dbReference type="Proteomes" id="UP000296049"/>
    </source>
</evidence>
<dbReference type="AlphaFoldDB" id="R0JPJ2"/>
<dbReference type="Proteomes" id="UP000296049">
    <property type="component" value="Unassembled WGS sequence"/>
</dbReference>